<dbReference type="Proteomes" id="UP000249341">
    <property type="component" value="Unassembled WGS sequence"/>
</dbReference>
<organism evidence="1 2">
    <name type="scientific">Actinoplanes lutulentus</name>
    <dbReference type="NCBI Taxonomy" id="1287878"/>
    <lineage>
        <taxon>Bacteria</taxon>
        <taxon>Bacillati</taxon>
        <taxon>Actinomycetota</taxon>
        <taxon>Actinomycetes</taxon>
        <taxon>Micromonosporales</taxon>
        <taxon>Micromonosporaceae</taxon>
        <taxon>Actinoplanes</taxon>
    </lineage>
</organism>
<comment type="caution">
    <text evidence="1">The sequence shown here is derived from an EMBL/GenBank/DDBJ whole genome shotgun (WGS) entry which is preliminary data.</text>
</comment>
<name>A0A327ZGL1_9ACTN</name>
<evidence type="ECO:0000313" key="1">
    <source>
        <dbReference type="EMBL" id="RAK39913.1"/>
    </source>
</evidence>
<dbReference type="RefSeq" id="WP_111649081.1">
    <property type="nucleotide sequence ID" value="NZ_JACHWI010000001.1"/>
</dbReference>
<evidence type="ECO:0000313" key="2">
    <source>
        <dbReference type="Proteomes" id="UP000249341"/>
    </source>
</evidence>
<reference evidence="1 2" key="1">
    <citation type="submission" date="2018-06" db="EMBL/GenBank/DDBJ databases">
        <title>Genomic Encyclopedia of Type Strains, Phase III (KMG-III): the genomes of soil and plant-associated and newly described type strains.</title>
        <authorList>
            <person name="Whitman W."/>
        </authorList>
    </citation>
    <scope>NUCLEOTIDE SEQUENCE [LARGE SCALE GENOMIC DNA]</scope>
    <source>
        <strain evidence="1 2">CGMCC 4.7090</strain>
    </source>
</reference>
<proteinExistence type="predicted"/>
<dbReference type="AlphaFoldDB" id="A0A327ZGL1"/>
<evidence type="ECO:0008006" key="3">
    <source>
        <dbReference type="Google" id="ProtNLM"/>
    </source>
</evidence>
<dbReference type="Gene3D" id="3.40.50.1010">
    <property type="entry name" value="5'-nuclease"/>
    <property type="match status" value="1"/>
</dbReference>
<accession>A0A327ZGL1</accession>
<sequence length="76" mass="8388">MDDVSFLADTSALLRFLGNSELRRIWHRSLANGSIATAATAEFHDLTLLHYDADFVQVAEVTGQPTRWVADPGTID</sequence>
<dbReference type="OrthoDB" id="5185254at2"/>
<protein>
    <recommendedName>
        <fullName evidence="3">PIN domain-containing protein</fullName>
    </recommendedName>
</protein>
<keyword evidence="2" id="KW-1185">Reference proteome</keyword>
<dbReference type="EMBL" id="QLMJ01000004">
    <property type="protein sequence ID" value="RAK39913.1"/>
    <property type="molecule type" value="Genomic_DNA"/>
</dbReference>
<gene>
    <name evidence="1" type="ORF">B0I29_104455</name>
</gene>